<name>A0ABN9SFU2_9DINO</name>
<feature type="region of interest" description="Disordered" evidence="6">
    <location>
        <begin position="1"/>
        <end position="27"/>
    </location>
</feature>
<dbReference type="SUPFAM" id="SSF103473">
    <property type="entry name" value="MFS general substrate transporter"/>
    <property type="match status" value="1"/>
</dbReference>
<keyword evidence="4 7" id="KW-1133">Transmembrane helix</keyword>
<keyword evidence="2" id="KW-0813">Transport</keyword>
<proteinExistence type="predicted"/>
<gene>
    <name evidence="8" type="ORF">PCOR1329_LOCUS29425</name>
</gene>
<evidence type="ECO:0000256" key="3">
    <source>
        <dbReference type="ARBA" id="ARBA00022692"/>
    </source>
</evidence>
<protein>
    <recommendedName>
        <fullName evidence="10">Major facilitator superfamily (MFS) profile domain-containing protein</fullName>
    </recommendedName>
</protein>
<feature type="transmembrane region" description="Helical" evidence="7">
    <location>
        <begin position="247"/>
        <end position="266"/>
    </location>
</feature>
<feature type="transmembrane region" description="Helical" evidence="7">
    <location>
        <begin position="273"/>
        <end position="294"/>
    </location>
</feature>
<dbReference type="PANTHER" id="PTHR23504:SF15">
    <property type="entry name" value="MAJOR FACILITATOR SUPERFAMILY (MFS) PROFILE DOMAIN-CONTAINING PROTEIN"/>
    <property type="match status" value="1"/>
</dbReference>
<dbReference type="PANTHER" id="PTHR23504">
    <property type="entry name" value="MAJOR FACILITATOR SUPERFAMILY DOMAIN-CONTAINING PROTEIN 10"/>
    <property type="match status" value="1"/>
</dbReference>
<comment type="caution">
    <text evidence="8">The sequence shown here is derived from an EMBL/GenBank/DDBJ whole genome shotgun (WGS) entry which is preliminary data.</text>
</comment>
<keyword evidence="3 7" id="KW-0812">Transmembrane</keyword>
<feature type="transmembrane region" description="Helical" evidence="7">
    <location>
        <begin position="206"/>
        <end position="227"/>
    </location>
</feature>
<evidence type="ECO:0000313" key="8">
    <source>
        <dbReference type="EMBL" id="CAK0830955.1"/>
    </source>
</evidence>
<evidence type="ECO:0000256" key="6">
    <source>
        <dbReference type="SAM" id="MobiDB-lite"/>
    </source>
</evidence>
<keyword evidence="5 7" id="KW-0472">Membrane</keyword>
<evidence type="ECO:0000256" key="2">
    <source>
        <dbReference type="ARBA" id="ARBA00022448"/>
    </source>
</evidence>
<accession>A0ABN9SFU2</accession>
<reference evidence="8" key="1">
    <citation type="submission" date="2023-10" db="EMBL/GenBank/DDBJ databases">
        <authorList>
            <person name="Chen Y."/>
            <person name="Shah S."/>
            <person name="Dougan E. K."/>
            <person name="Thang M."/>
            <person name="Chan C."/>
        </authorList>
    </citation>
    <scope>NUCLEOTIDE SEQUENCE [LARGE SCALE GENOMIC DNA]</scope>
</reference>
<feature type="transmembrane region" description="Helical" evidence="7">
    <location>
        <begin position="110"/>
        <end position="132"/>
    </location>
</feature>
<dbReference type="Gene3D" id="1.20.1250.20">
    <property type="entry name" value="MFS general substrate transporter like domains"/>
    <property type="match status" value="1"/>
</dbReference>
<dbReference type="Pfam" id="PF07690">
    <property type="entry name" value="MFS_1"/>
    <property type="match status" value="1"/>
</dbReference>
<evidence type="ECO:0000256" key="5">
    <source>
        <dbReference type="ARBA" id="ARBA00023136"/>
    </source>
</evidence>
<feature type="transmembrane region" description="Helical" evidence="7">
    <location>
        <begin position="371"/>
        <end position="391"/>
    </location>
</feature>
<evidence type="ECO:0000256" key="1">
    <source>
        <dbReference type="ARBA" id="ARBA00004141"/>
    </source>
</evidence>
<dbReference type="InterPro" id="IPR036259">
    <property type="entry name" value="MFS_trans_sf"/>
</dbReference>
<dbReference type="Pfam" id="PF00083">
    <property type="entry name" value="Sugar_tr"/>
    <property type="match status" value="1"/>
</dbReference>
<feature type="transmembrane region" description="Helical" evidence="7">
    <location>
        <begin position="62"/>
        <end position="82"/>
    </location>
</feature>
<evidence type="ECO:0000256" key="7">
    <source>
        <dbReference type="SAM" id="Phobius"/>
    </source>
</evidence>
<evidence type="ECO:0000256" key="4">
    <source>
        <dbReference type="ARBA" id="ARBA00022989"/>
    </source>
</evidence>
<dbReference type="EMBL" id="CAUYUJ010011090">
    <property type="protein sequence ID" value="CAK0830955.1"/>
    <property type="molecule type" value="Genomic_DNA"/>
</dbReference>
<feature type="compositionally biased region" description="Basic and acidic residues" evidence="6">
    <location>
        <begin position="11"/>
        <end position="25"/>
    </location>
</feature>
<feature type="transmembrane region" description="Helical" evidence="7">
    <location>
        <begin position="306"/>
        <end position="330"/>
    </location>
</feature>
<feature type="transmembrane region" description="Helical" evidence="7">
    <location>
        <begin position="32"/>
        <end position="50"/>
    </location>
</feature>
<evidence type="ECO:0000313" key="9">
    <source>
        <dbReference type="Proteomes" id="UP001189429"/>
    </source>
</evidence>
<sequence>MQMAAPAARPRRSEGRAREHGREASTESTVQVGLISASFAAGMFFAVAFLPKWSDRHGRKWTASLALMCVAGGFALQGFAIFQRTSPPLRRRPLRRPSARRRGIASIQDALGFAAFLAAPSGGQASATMAFIVGPSLGGWLAASRLGPAGPFWATAISQLLGSLLIALFVEESVGLRQRPPAPDADGSLRSPAGAEAEPDRWQWSLAALVFVMSFLYVISQSCFSSFFPLLMSDCFRSLPGDIGETITRTAVVALVFQVCLYRRLVRWISLKWVSFLGALAIFLGLALLGFAGRAGLEASKGCPSAILWVGIGIYGFGVASFPAFIPTVLARVVPPTQRGVALGIDSIVNNICRIWAPWHLGQLYSRSPGLCFSAGGSSMLFVSLLVLYLGDRTRGEKL</sequence>
<evidence type="ECO:0008006" key="10">
    <source>
        <dbReference type="Google" id="ProtNLM"/>
    </source>
</evidence>
<keyword evidence="9" id="KW-1185">Reference proteome</keyword>
<dbReference type="InterPro" id="IPR005828">
    <property type="entry name" value="MFS_sugar_transport-like"/>
</dbReference>
<dbReference type="InterPro" id="IPR011701">
    <property type="entry name" value="MFS"/>
</dbReference>
<organism evidence="8 9">
    <name type="scientific">Prorocentrum cordatum</name>
    <dbReference type="NCBI Taxonomy" id="2364126"/>
    <lineage>
        <taxon>Eukaryota</taxon>
        <taxon>Sar</taxon>
        <taxon>Alveolata</taxon>
        <taxon>Dinophyceae</taxon>
        <taxon>Prorocentrales</taxon>
        <taxon>Prorocentraceae</taxon>
        <taxon>Prorocentrum</taxon>
    </lineage>
</organism>
<feature type="transmembrane region" description="Helical" evidence="7">
    <location>
        <begin position="152"/>
        <end position="170"/>
    </location>
</feature>
<comment type="subcellular location">
    <subcellularLocation>
        <location evidence="1">Membrane</location>
        <topology evidence="1">Multi-pass membrane protein</topology>
    </subcellularLocation>
</comment>
<dbReference type="Proteomes" id="UP001189429">
    <property type="component" value="Unassembled WGS sequence"/>
</dbReference>